<accession>A0ABT1RNJ9</accession>
<dbReference type="PROSITE" id="PS51257">
    <property type="entry name" value="PROKAR_LIPOPROTEIN"/>
    <property type="match status" value="1"/>
</dbReference>
<gene>
    <name evidence="3" type="ORF">NE619_08465</name>
</gene>
<evidence type="ECO:0000256" key="2">
    <source>
        <dbReference type="SAM" id="SignalP"/>
    </source>
</evidence>
<dbReference type="RefSeq" id="WP_256131958.1">
    <property type="nucleotide sequence ID" value="NZ_JANFXK010000008.1"/>
</dbReference>
<dbReference type="EMBL" id="JANFXK010000008">
    <property type="protein sequence ID" value="MCQ4636762.1"/>
    <property type="molecule type" value="Genomic_DNA"/>
</dbReference>
<keyword evidence="2" id="KW-0732">Signal</keyword>
<protein>
    <submittedName>
        <fullName evidence="3">Uncharacterized protein</fullName>
    </submittedName>
</protein>
<evidence type="ECO:0000313" key="4">
    <source>
        <dbReference type="Proteomes" id="UP001524502"/>
    </source>
</evidence>
<reference evidence="3 4" key="1">
    <citation type="submission" date="2022-06" db="EMBL/GenBank/DDBJ databases">
        <title>Isolation of gut microbiota from human fecal samples.</title>
        <authorList>
            <person name="Pamer E.G."/>
            <person name="Barat B."/>
            <person name="Waligurski E."/>
            <person name="Medina S."/>
            <person name="Paddock L."/>
            <person name="Mostad J."/>
        </authorList>
    </citation>
    <scope>NUCLEOTIDE SEQUENCE [LARGE SCALE GENOMIC DNA]</scope>
    <source>
        <strain evidence="3 4">SL.3.17</strain>
    </source>
</reference>
<feature type="compositionally biased region" description="Acidic residues" evidence="1">
    <location>
        <begin position="236"/>
        <end position="251"/>
    </location>
</feature>
<organism evidence="3 4">
    <name type="scientific">Anaerovorax odorimutans</name>
    <dbReference type="NCBI Taxonomy" id="109327"/>
    <lineage>
        <taxon>Bacteria</taxon>
        <taxon>Bacillati</taxon>
        <taxon>Bacillota</taxon>
        <taxon>Clostridia</taxon>
        <taxon>Peptostreptococcales</taxon>
        <taxon>Anaerovoracaceae</taxon>
        <taxon>Anaerovorax</taxon>
    </lineage>
</organism>
<evidence type="ECO:0000256" key="1">
    <source>
        <dbReference type="SAM" id="MobiDB-lite"/>
    </source>
</evidence>
<feature type="signal peptide" evidence="2">
    <location>
        <begin position="1"/>
        <end position="18"/>
    </location>
</feature>
<sequence>MKKAVSVILALALILTMAACGSKSEEKNKDGHVADKYHAMLDGDDARYYYEADVEDEFLDEGVQDEDAEGPTKSVMAEGRDGKDRFALMEGEEKLENRQVDIDKVSYMISDADKEYTKEELEAEDETKLAYVKTDQMELDGKTYKYDEYQDSYEMPAEPEEGEEVDEEAMDTYLYIKRFLVDDQGELVALVYRQEMKGEEGQENTPIYQRIEKITQLKDSAPEELFEIPKDYKEVEDLDQGEDDEELSEEE</sequence>
<feature type="chain" id="PRO_5046821258" evidence="2">
    <location>
        <begin position="19"/>
        <end position="251"/>
    </location>
</feature>
<dbReference type="Proteomes" id="UP001524502">
    <property type="component" value="Unassembled WGS sequence"/>
</dbReference>
<feature type="region of interest" description="Disordered" evidence="1">
    <location>
        <begin position="229"/>
        <end position="251"/>
    </location>
</feature>
<proteinExistence type="predicted"/>
<comment type="caution">
    <text evidence="3">The sequence shown here is derived from an EMBL/GenBank/DDBJ whole genome shotgun (WGS) entry which is preliminary data.</text>
</comment>
<feature type="region of interest" description="Disordered" evidence="1">
    <location>
        <begin position="62"/>
        <end position="83"/>
    </location>
</feature>
<name>A0ABT1RNJ9_9FIRM</name>
<evidence type="ECO:0000313" key="3">
    <source>
        <dbReference type="EMBL" id="MCQ4636762.1"/>
    </source>
</evidence>
<keyword evidence="4" id="KW-1185">Reference proteome</keyword>